<organism evidence="1 2">
    <name type="scientific">Celeribacter indicus</name>
    <dbReference type="NCBI Taxonomy" id="1208324"/>
    <lineage>
        <taxon>Bacteria</taxon>
        <taxon>Pseudomonadati</taxon>
        <taxon>Pseudomonadota</taxon>
        <taxon>Alphaproteobacteria</taxon>
        <taxon>Rhodobacterales</taxon>
        <taxon>Roseobacteraceae</taxon>
        <taxon>Celeribacter</taxon>
    </lineage>
</organism>
<accession>A0A0B5E0E2</accession>
<proteinExistence type="predicted"/>
<dbReference type="KEGG" id="cid:P73_1751"/>
<dbReference type="Proteomes" id="UP000031521">
    <property type="component" value="Chromosome"/>
</dbReference>
<reference evidence="1 2" key="1">
    <citation type="journal article" date="2014" name="Int. J. Syst. Evol. Microbiol.">
        <title>Celeribacter indicus sp. nov., a polycyclic aromatic hydrocarbon-degrading bacterium from deep-sea sediment and reclassification of Huaishuia halophila as Celeribacter halophilus comb. nov.</title>
        <authorList>
            <person name="Lai Q."/>
            <person name="Cao J."/>
            <person name="Yuan J."/>
            <person name="Li F."/>
            <person name="Shao Z."/>
        </authorList>
    </citation>
    <scope>NUCLEOTIDE SEQUENCE [LARGE SCALE GENOMIC DNA]</scope>
    <source>
        <strain evidence="1">P73</strain>
    </source>
</reference>
<sequence length="418" mass="44937">MLAAALGLIRAAAEHAAKQFLEPIGIEQTILDMADNHGVELVHRDRAALAAGLALSRPDRTGIITIAAALAGADGHRAPAIAAIADAGQQGRPDHDARRQFGLGIAGLQELLHRVEGFAVDDRRHRHDDDVIGFLVRLVLPLLAPLMLSHIGAPRQDAVNLADPPTAAVTGEDALAVEMLDDGLDAHLAGIAVAFQRQAIDQADRVGVQRVDFQLLLDLRAALLGRDDTITDRRQRTIPEALAGIFLQSTQDVLGVLFRLVFVEQRHDLSHHDMHGIVAHLLRDGNEANTVLRQLPDVELKLEMIAEEAREAVNYHHVERRGLGRSRLDHPLELGAAVVGGRSAGFHEGVDKLIAPCFAPCFSLLALVGDRHVMFGLAGGGDAQVECGPQGDIGILDIHLRVPFLRGPIRGKTSSTRS</sequence>
<protein>
    <submittedName>
        <fullName evidence="1">Uncharacterized protein</fullName>
    </submittedName>
</protein>
<keyword evidence="2" id="KW-1185">Reference proteome</keyword>
<dbReference type="EMBL" id="CP004393">
    <property type="protein sequence ID" value="AJE46466.1"/>
    <property type="molecule type" value="Genomic_DNA"/>
</dbReference>
<evidence type="ECO:0000313" key="2">
    <source>
        <dbReference type="Proteomes" id="UP000031521"/>
    </source>
</evidence>
<gene>
    <name evidence="1" type="ORF">P73_1751</name>
</gene>
<dbReference type="AlphaFoldDB" id="A0A0B5E0E2"/>
<evidence type="ECO:0000313" key="1">
    <source>
        <dbReference type="EMBL" id="AJE46466.1"/>
    </source>
</evidence>
<dbReference type="HOGENOM" id="CLU_656717_0_0_5"/>
<name>A0A0B5E0E2_9RHOB</name>